<dbReference type="PANTHER" id="PTHR11188">
    <property type="entry name" value="ARRESTIN DOMAIN CONTAINING PROTEIN"/>
    <property type="match status" value="1"/>
</dbReference>
<reference evidence="4 5" key="1">
    <citation type="submission" date="2024-02" db="EMBL/GenBank/DDBJ databases">
        <title>Chromosome-scale genome assembly of the rough periwinkle Littorina saxatilis.</title>
        <authorList>
            <person name="De Jode A."/>
            <person name="Faria R."/>
            <person name="Formenti G."/>
            <person name="Sims Y."/>
            <person name="Smith T.P."/>
            <person name="Tracey A."/>
            <person name="Wood J.M.D."/>
            <person name="Zagrodzka Z.B."/>
            <person name="Johannesson K."/>
            <person name="Butlin R.K."/>
            <person name="Leder E.H."/>
        </authorList>
    </citation>
    <scope>NUCLEOTIDE SEQUENCE [LARGE SCALE GENOMIC DNA]</scope>
    <source>
        <strain evidence="4">Snail1</strain>
        <tissue evidence="4">Muscle</tissue>
    </source>
</reference>
<dbReference type="InterPro" id="IPR011021">
    <property type="entry name" value="Arrestin-like_N"/>
</dbReference>
<dbReference type="GO" id="GO:0005737">
    <property type="term" value="C:cytoplasm"/>
    <property type="evidence" value="ECO:0007669"/>
    <property type="project" value="TreeGrafter"/>
</dbReference>
<dbReference type="AlphaFoldDB" id="A0AAN9BYY8"/>
<comment type="caution">
    <text evidence="4">The sequence shown here is derived from an EMBL/GenBank/DDBJ whole genome shotgun (WGS) entry which is preliminary data.</text>
</comment>
<organism evidence="4 5">
    <name type="scientific">Littorina saxatilis</name>
    <dbReference type="NCBI Taxonomy" id="31220"/>
    <lineage>
        <taxon>Eukaryota</taxon>
        <taxon>Metazoa</taxon>
        <taxon>Spiralia</taxon>
        <taxon>Lophotrochozoa</taxon>
        <taxon>Mollusca</taxon>
        <taxon>Gastropoda</taxon>
        <taxon>Caenogastropoda</taxon>
        <taxon>Littorinimorpha</taxon>
        <taxon>Littorinoidea</taxon>
        <taxon>Littorinidae</taxon>
        <taxon>Littorina</taxon>
    </lineage>
</organism>
<dbReference type="PANTHER" id="PTHR11188:SF176">
    <property type="entry name" value="ARRESTIN DOMAIN-CONTAINING PROTEIN 1"/>
    <property type="match status" value="1"/>
</dbReference>
<dbReference type="EMBL" id="JBAMIC010000001">
    <property type="protein sequence ID" value="KAK7113908.1"/>
    <property type="molecule type" value="Genomic_DNA"/>
</dbReference>
<dbReference type="Gene3D" id="2.60.40.640">
    <property type="match status" value="2"/>
</dbReference>
<dbReference type="InterPro" id="IPR014756">
    <property type="entry name" value="Ig_E-set"/>
</dbReference>
<name>A0AAN9BYY8_9CAEN</name>
<proteinExistence type="inferred from homology"/>
<evidence type="ECO:0000313" key="4">
    <source>
        <dbReference type="EMBL" id="KAK7113908.1"/>
    </source>
</evidence>
<feature type="region of interest" description="Disordered" evidence="2">
    <location>
        <begin position="318"/>
        <end position="344"/>
    </location>
</feature>
<evidence type="ECO:0000313" key="5">
    <source>
        <dbReference type="Proteomes" id="UP001374579"/>
    </source>
</evidence>
<evidence type="ECO:0000259" key="3">
    <source>
        <dbReference type="SMART" id="SM01017"/>
    </source>
</evidence>
<sequence length="405" mass="45315">MKLEVFEIRFDNPRGVYAAGEQVKGNVILRLRNPMKVRKVFLYFEGRAKCHWEVKHGRSKTDYRATETYINETFDLFDAGASGADHPAGEHSYPFCLLMGASLPSSFEGRRGYVRYFCKASINRPWKFDEHTKRAFTVIHPLDLNVVPTAGMPVWGEQDESVEGCCCSVGNVQARLTLNKTGFVPGEPITYTVDIFNKCDSTIERVELDLKQLVTYTGYSNSIFSSGHPKHHTKVDNFSLLNHTNRIKRNTEEHIHRAVAVPPLPPSNLEGCGIIDISYFVELKVNVRWTSITIEREIIIGTIPMHFAGVPQAPVIPGSPASNAAPSAPPLEPPPYSEPPPSYEESVFGRVEIRDENDDEHTSGQMGWAPSYPVYHYDAATQHFQILPSLPVNTPSTAPPAYNQI</sequence>
<dbReference type="InterPro" id="IPR050357">
    <property type="entry name" value="Arrestin_domain-protein"/>
</dbReference>
<gene>
    <name evidence="4" type="ORF">V1264_000066</name>
</gene>
<evidence type="ECO:0000256" key="1">
    <source>
        <dbReference type="ARBA" id="ARBA00005298"/>
    </source>
</evidence>
<dbReference type="Pfam" id="PF00339">
    <property type="entry name" value="Arrestin_N"/>
    <property type="match status" value="1"/>
</dbReference>
<feature type="compositionally biased region" description="Pro residues" evidence="2">
    <location>
        <begin position="327"/>
        <end position="342"/>
    </location>
</feature>
<dbReference type="SUPFAM" id="SSF81296">
    <property type="entry name" value="E set domains"/>
    <property type="match status" value="2"/>
</dbReference>
<accession>A0AAN9BYY8</accession>
<comment type="similarity">
    <text evidence="1">Belongs to the arrestin family.</text>
</comment>
<dbReference type="InterPro" id="IPR011022">
    <property type="entry name" value="Arrestin_C-like"/>
</dbReference>
<dbReference type="Pfam" id="PF02752">
    <property type="entry name" value="Arrestin_C"/>
    <property type="match status" value="1"/>
</dbReference>
<protein>
    <recommendedName>
        <fullName evidence="3">Arrestin C-terminal-like domain-containing protein</fullName>
    </recommendedName>
</protein>
<evidence type="ECO:0000256" key="2">
    <source>
        <dbReference type="SAM" id="MobiDB-lite"/>
    </source>
</evidence>
<dbReference type="InterPro" id="IPR014752">
    <property type="entry name" value="Arrestin-like_C"/>
</dbReference>
<keyword evidence="5" id="KW-1185">Reference proteome</keyword>
<dbReference type="Proteomes" id="UP001374579">
    <property type="component" value="Unassembled WGS sequence"/>
</dbReference>
<feature type="domain" description="Arrestin C-terminal-like" evidence="3">
    <location>
        <begin position="168"/>
        <end position="305"/>
    </location>
</feature>
<dbReference type="SMART" id="SM01017">
    <property type="entry name" value="Arrestin_C"/>
    <property type="match status" value="1"/>
</dbReference>
<dbReference type="GO" id="GO:0015031">
    <property type="term" value="P:protein transport"/>
    <property type="evidence" value="ECO:0007669"/>
    <property type="project" value="TreeGrafter"/>
</dbReference>